<protein>
    <submittedName>
        <fullName evidence="1">Uncharacterized protein</fullName>
    </submittedName>
</protein>
<dbReference type="AlphaFoldDB" id="A0A6J4MC83"/>
<proteinExistence type="predicted"/>
<sequence>MKGTRTATRIVIDWSSGYAGVMVIDDGAVRAPTIRSFTDTQYPSPAFLRQSVGFPR</sequence>
<gene>
    <name evidence="1" type="ORF">AVDCRST_MAG93-7286</name>
</gene>
<organism evidence="1">
    <name type="scientific">uncultured Chloroflexia bacterium</name>
    <dbReference type="NCBI Taxonomy" id="1672391"/>
    <lineage>
        <taxon>Bacteria</taxon>
        <taxon>Bacillati</taxon>
        <taxon>Chloroflexota</taxon>
        <taxon>Chloroflexia</taxon>
        <taxon>environmental samples</taxon>
    </lineage>
</organism>
<evidence type="ECO:0000313" key="1">
    <source>
        <dbReference type="EMBL" id="CAA9354477.1"/>
    </source>
</evidence>
<dbReference type="EMBL" id="CADCTR010002460">
    <property type="protein sequence ID" value="CAA9354477.1"/>
    <property type="molecule type" value="Genomic_DNA"/>
</dbReference>
<reference evidence="1" key="1">
    <citation type="submission" date="2020-02" db="EMBL/GenBank/DDBJ databases">
        <authorList>
            <person name="Meier V. D."/>
        </authorList>
    </citation>
    <scope>NUCLEOTIDE SEQUENCE</scope>
    <source>
        <strain evidence="1">AVDCRST_MAG93</strain>
    </source>
</reference>
<name>A0A6J4MC83_9CHLR</name>
<accession>A0A6J4MC83</accession>